<feature type="repeat" description="WD" evidence="1">
    <location>
        <begin position="82"/>
        <end position="123"/>
    </location>
</feature>
<keyword evidence="1" id="KW-0853">WD repeat</keyword>
<feature type="repeat" description="WD" evidence="1">
    <location>
        <begin position="23"/>
        <end position="64"/>
    </location>
</feature>
<dbReference type="InterPro" id="IPR001680">
    <property type="entry name" value="WD40_rpt"/>
</dbReference>
<gene>
    <name evidence="2" type="ORF">MS3_03792</name>
</gene>
<dbReference type="PROSITE" id="PS50294">
    <property type="entry name" value="WD_REPEATS_REGION"/>
    <property type="match status" value="2"/>
</dbReference>
<dbReference type="Pfam" id="PF00400">
    <property type="entry name" value="WD40"/>
    <property type="match status" value="2"/>
</dbReference>
<dbReference type="PANTHER" id="PTHR45048:SF1">
    <property type="entry name" value="WD REPEAT-CONTAINING PROTEIN 88"/>
    <property type="match status" value="1"/>
</dbReference>
<accession>A0A094ZLI1</accession>
<sequence>MENEHVITILYPTSYNQSNDIVFQGHTDSVTSLSYNDQLEHVVSVSCDQTLRVWSLKTREQIGITSKHATQLNSVNIDSNGLNDHRNAVSSAAIARDGKLLVTTSWDKAVHLYDIETGNYRREGPQILADGHTGSISSCDIDDNGEDQVSLLILLRDLSGDWRSRQDRLIRSWNMEVIERLPFSYLPGNEQTVLTLKYCLLRLTKRKVREMNNCPPGWFPCNTSYRNRQQQILKFWHKDFLRKYTNSTLGLTDKLLVSAFCSQDHLMSSSYLKL</sequence>
<evidence type="ECO:0000256" key="1">
    <source>
        <dbReference type="PROSITE-ProRule" id="PRU00221"/>
    </source>
</evidence>
<dbReference type="Gene3D" id="2.130.10.10">
    <property type="entry name" value="YVTN repeat-like/Quinoprotein amine dehydrogenase"/>
    <property type="match status" value="2"/>
</dbReference>
<dbReference type="EMBL" id="KL250695">
    <property type="protein sequence ID" value="KGB35540.1"/>
    <property type="molecule type" value="Genomic_DNA"/>
</dbReference>
<reference evidence="2" key="1">
    <citation type="journal article" date="2012" name="Nat. Genet.">
        <title>Whole-genome sequence of Schistosoma haematobium.</title>
        <authorList>
            <person name="Young N.D."/>
            <person name="Jex A.R."/>
            <person name="Li B."/>
            <person name="Liu S."/>
            <person name="Yang L."/>
            <person name="Xiong Z."/>
            <person name="Li Y."/>
            <person name="Cantacessi C."/>
            <person name="Hall R.S."/>
            <person name="Xu X."/>
            <person name="Chen F."/>
            <person name="Wu X."/>
            <person name="Zerlotini A."/>
            <person name="Oliveira G."/>
            <person name="Hofmann A."/>
            <person name="Zhang G."/>
            <person name="Fang X."/>
            <person name="Kang Y."/>
            <person name="Campbell B.E."/>
            <person name="Loukas A."/>
            <person name="Ranganathan S."/>
            <person name="Rollinson D."/>
            <person name="Rinaldi G."/>
            <person name="Brindley P.J."/>
            <person name="Yang H."/>
            <person name="Wang J."/>
            <person name="Wang J."/>
            <person name="Gasser R.B."/>
        </authorList>
    </citation>
    <scope>NUCLEOTIDE SEQUENCE [LARGE SCALE GENOMIC DNA]</scope>
</reference>
<dbReference type="STRING" id="6185.A0A094ZLI1"/>
<dbReference type="PROSITE" id="PS50082">
    <property type="entry name" value="WD_REPEATS_2"/>
    <property type="match status" value="2"/>
</dbReference>
<dbReference type="PANTHER" id="PTHR45048">
    <property type="match status" value="1"/>
</dbReference>
<dbReference type="SMART" id="SM00320">
    <property type="entry name" value="WD40"/>
    <property type="match status" value="2"/>
</dbReference>
<evidence type="ECO:0000313" key="2">
    <source>
        <dbReference type="EMBL" id="KGB35540.1"/>
    </source>
</evidence>
<protein>
    <submittedName>
        <fullName evidence="2">WD repeat-containing protein 88</fullName>
    </submittedName>
</protein>
<name>A0A094ZLI1_SCHHA</name>
<organism evidence="2">
    <name type="scientific">Schistosoma haematobium</name>
    <name type="common">Blood fluke</name>
    <dbReference type="NCBI Taxonomy" id="6185"/>
    <lineage>
        <taxon>Eukaryota</taxon>
        <taxon>Metazoa</taxon>
        <taxon>Spiralia</taxon>
        <taxon>Lophotrochozoa</taxon>
        <taxon>Platyhelminthes</taxon>
        <taxon>Trematoda</taxon>
        <taxon>Digenea</taxon>
        <taxon>Strigeidida</taxon>
        <taxon>Schistosomatoidea</taxon>
        <taxon>Schistosomatidae</taxon>
        <taxon>Schistosoma</taxon>
    </lineage>
</organism>
<dbReference type="InterPro" id="IPR015943">
    <property type="entry name" value="WD40/YVTN_repeat-like_dom_sf"/>
</dbReference>
<dbReference type="SUPFAM" id="SSF50978">
    <property type="entry name" value="WD40 repeat-like"/>
    <property type="match status" value="1"/>
</dbReference>
<proteinExistence type="predicted"/>
<dbReference type="InterPro" id="IPR036322">
    <property type="entry name" value="WD40_repeat_dom_sf"/>
</dbReference>
<dbReference type="AlphaFoldDB" id="A0A094ZLI1"/>